<dbReference type="PROSITE" id="PS50075">
    <property type="entry name" value="CARRIER"/>
    <property type="match status" value="1"/>
</dbReference>
<dbReference type="InterPro" id="IPR010071">
    <property type="entry name" value="AA_adenyl_dom"/>
</dbReference>
<comment type="caution">
    <text evidence="9">The sequence shown here is derived from an EMBL/GenBank/DDBJ whole genome shotgun (WGS) entry which is preliminary data.</text>
</comment>
<keyword evidence="5" id="KW-0547">Nucleotide-binding</keyword>
<keyword evidence="3" id="KW-0596">Phosphopantetheine</keyword>
<dbReference type="Pfam" id="PF00550">
    <property type="entry name" value="PP-binding"/>
    <property type="match status" value="1"/>
</dbReference>
<dbReference type="FunFam" id="2.30.38.10:FF:000001">
    <property type="entry name" value="Non-ribosomal peptide synthetase PvdI"/>
    <property type="match status" value="1"/>
</dbReference>
<evidence type="ECO:0000313" key="10">
    <source>
        <dbReference type="Proteomes" id="UP000195030"/>
    </source>
</evidence>
<accession>A0A243GPJ4</accession>
<dbReference type="InterPro" id="IPR001242">
    <property type="entry name" value="Condensation_dom"/>
</dbReference>
<dbReference type="Gene3D" id="3.30.559.30">
    <property type="entry name" value="Nonribosomal peptide synthetase, condensation domain"/>
    <property type="match status" value="1"/>
</dbReference>
<feature type="domain" description="Carrier" evidence="8">
    <location>
        <begin position="745"/>
        <end position="819"/>
    </location>
</feature>
<dbReference type="PROSITE" id="PS00455">
    <property type="entry name" value="AMP_BINDING"/>
    <property type="match status" value="1"/>
</dbReference>
<evidence type="ECO:0000256" key="4">
    <source>
        <dbReference type="ARBA" id="ARBA00022553"/>
    </source>
</evidence>
<dbReference type="Gene3D" id="3.40.50.980">
    <property type="match status" value="2"/>
</dbReference>
<reference evidence="9 10" key="1">
    <citation type="submission" date="2016-10" db="EMBL/GenBank/DDBJ databases">
        <title>Comparative genomics of Bacillus thuringiensis reveals a path to pathogens against multiple invertebrate hosts.</title>
        <authorList>
            <person name="Zheng J."/>
            <person name="Gao Q."/>
            <person name="Liu H."/>
            <person name="Peng D."/>
            <person name="Ruan L."/>
            <person name="Sun M."/>
        </authorList>
    </citation>
    <scope>NUCLEOTIDE SEQUENCE [LARGE SCALE GENOMIC DNA]</scope>
    <source>
        <strain evidence="9">CTC</strain>
    </source>
</reference>
<dbReference type="SUPFAM" id="SSF52777">
    <property type="entry name" value="CoA-dependent acyltransferases"/>
    <property type="match status" value="2"/>
</dbReference>
<dbReference type="GO" id="GO:0008610">
    <property type="term" value="P:lipid biosynthetic process"/>
    <property type="evidence" value="ECO:0007669"/>
    <property type="project" value="UniProtKB-ARBA"/>
</dbReference>
<dbReference type="Gene3D" id="3.30.559.10">
    <property type="entry name" value="Chloramphenicol acetyltransferase-like domain"/>
    <property type="match status" value="1"/>
</dbReference>
<dbReference type="FunFam" id="3.40.50.12780:FF:000012">
    <property type="entry name" value="Non-ribosomal peptide synthetase"/>
    <property type="match status" value="1"/>
</dbReference>
<dbReference type="InterPro" id="IPR045851">
    <property type="entry name" value="AMP-bd_C_sf"/>
</dbReference>
<dbReference type="Pfam" id="PF00668">
    <property type="entry name" value="Condensation"/>
    <property type="match status" value="2"/>
</dbReference>
<dbReference type="InterPro" id="IPR025110">
    <property type="entry name" value="AMP-bd_C"/>
</dbReference>
<protein>
    <submittedName>
        <fullName evidence="9">Non-ribosomal peptide synthetase</fullName>
    </submittedName>
</protein>
<dbReference type="SUPFAM" id="SSF56801">
    <property type="entry name" value="Acetyl-CoA synthetase-like"/>
    <property type="match status" value="1"/>
</dbReference>
<dbReference type="Gene3D" id="2.30.38.10">
    <property type="entry name" value="Luciferase, Domain 3"/>
    <property type="match status" value="1"/>
</dbReference>
<keyword evidence="7" id="KW-0045">Antibiotic biosynthesis</keyword>
<dbReference type="Proteomes" id="UP000195030">
    <property type="component" value="Unassembled WGS sequence"/>
</dbReference>
<evidence type="ECO:0000313" key="9">
    <source>
        <dbReference type="EMBL" id="OUA09752.1"/>
    </source>
</evidence>
<dbReference type="GO" id="GO:0017000">
    <property type="term" value="P:antibiotic biosynthetic process"/>
    <property type="evidence" value="ECO:0007669"/>
    <property type="project" value="UniProtKB-KW"/>
</dbReference>
<dbReference type="InterPro" id="IPR000873">
    <property type="entry name" value="AMP-dep_synth/lig_dom"/>
</dbReference>
<keyword evidence="6" id="KW-0067">ATP-binding</keyword>
<dbReference type="Gene3D" id="1.10.1200.10">
    <property type="entry name" value="ACP-like"/>
    <property type="match status" value="1"/>
</dbReference>
<dbReference type="InterPro" id="IPR006162">
    <property type="entry name" value="Ppantetheine_attach_site"/>
</dbReference>
<name>A0A243GPJ4_BACTF</name>
<organism evidence="9 10">
    <name type="scientific">Bacillus thuringiensis subsp. finitimus</name>
    <dbReference type="NCBI Taxonomy" id="29337"/>
    <lineage>
        <taxon>Bacteria</taxon>
        <taxon>Bacillati</taxon>
        <taxon>Bacillota</taxon>
        <taxon>Bacilli</taxon>
        <taxon>Bacillales</taxon>
        <taxon>Bacillaceae</taxon>
        <taxon>Bacillus</taxon>
        <taxon>Bacillus cereus group</taxon>
    </lineage>
</organism>
<dbReference type="PANTHER" id="PTHR45527">
    <property type="entry name" value="NONRIBOSOMAL PEPTIDE SYNTHETASE"/>
    <property type="match status" value="1"/>
</dbReference>
<dbReference type="GO" id="GO:0003824">
    <property type="term" value="F:catalytic activity"/>
    <property type="evidence" value="ECO:0007669"/>
    <property type="project" value="InterPro"/>
</dbReference>
<dbReference type="SUPFAM" id="SSF47336">
    <property type="entry name" value="ACP-like"/>
    <property type="match status" value="1"/>
</dbReference>
<dbReference type="Pfam" id="PF13193">
    <property type="entry name" value="AMP-binding_C"/>
    <property type="match status" value="1"/>
</dbReference>
<dbReference type="EMBL" id="NFEL01000040">
    <property type="protein sequence ID" value="OUA09752.1"/>
    <property type="molecule type" value="Genomic_DNA"/>
</dbReference>
<keyword evidence="4" id="KW-0597">Phosphoprotein</keyword>
<dbReference type="GO" id="GO:0005524">
    <property type="term" value="F:ATP binding"/>
    <property type="evidence" value="ECO:0007669"/>
    <property type="project" value="UniProtKB-KW"/>
</dbReference>
<dbReference type="PANTHER" id="PTHR45527:SF1">
    <property type="entry name" value="FATTY ACID SYNTHASE"/>
    <property type="match status" value="1"/>
</dbReference>
<evidence type="ECO:0000256" key="1">
    <source>
        <dbReference type="ARBA" id="ARBA00001957"/>
    </source>
</evidence>
<dbReference type="NCBIfam" id="TIGR01733">
    <property type="entry name" value="AA-adenyl-dom"/>
    <property type="match status" value="1"/>
</dbReference>
<evidence type="ECO:0000256" key="2">
    <source>
        <dbReference type="ARBA" id="ARBA00006432"/>
    </source>
</evidence>
<gene>
    <name evidence="9" type="ORF">BK772_11025</name>
</gene>
<dbReference type="GO" id="GO:0005737">
    <property type="term" value="C:cytoplasm"/>
    <property type="evidence" value="ECO:0007669"/>
    <property type="project" value="TreeGrafter"/>
</dbReference>
<dbReference type="PROSITE" id="PS00012">
    <property type="entry name" value="PHOSPHOPANTETHEINE"/>
    <property type="match status" value="1"/>
</dbReference>
<comment type="similarity">
    <text evidence="2">Belongs to the ATP-dependent AMP-binding enzyme family.</text>
</comment>
<evidence type="ECO:0000259" key="8">
    <source>
        <dbReference type="PROSITE" id="PS50075"/>
    </source>
</evidence>
<evidence type="ECO:0000256" key="6">
    <source>
        <dbReference type="ARBA" id="ARBA00022840"/>
    </source>
</evidence>
<dbReference type="InterPro" id="IPR036736">
    <property type="entry name" value="ACP-like_sf"/>
</dbReference>
<dbReference type="FunFam" id="3.40.50.980:FF:000001">
    <property type="entry name" value="Non-ribosomal peptide synthetase"/>
    <property type="match status" value="1"/>
</dbReference>
<sequence>MNNSMKGKEYWNKIICEEYEKITFNKKFKGDKRNKKQVELKLDAESTMFLLKLCKNDDMLLHMFILTVLKVAMTKYSQSEKFFIGIPQYIKSSSIDSNNSFIVLSNKINQESLFKEEVIKTKKEILDAYIYQFHNVKELYESKNVYNKVNVYCCMKNIHSINQIDTIFNLSENDITLVIDKSNNDIGLNFNYWDRSLSADINVITKIFVNVLNAIIKNVSVKIKEIEIISEEEKQELLVEFNDTEIEYSNNKTIHQLFEEQVEKTPNNIAISYKDKKLTYKELNGRANILARVLIEKGVGPDTIVGVMAERSIEMVIGLMAVLKANGAYLPIDPRYPQKRIEYMIKNSGVKILLSQSSLLYMGNFDCELINLNNEKLGQGDNNNLNRISNSKNLAYVIYTSGTTGNPKGVAIEHKGIINLTNTFQRDLRINNGKKILQFASISFDAFAWELYMSILFGAELHITTEEVIMNPIKLSQYIKDKEINILTVPPFIASELNFNESKVEMIITAGSEAKKSMVCKLSEKSRYINAYGPTEYTICATMWEYKNEEDTTVPIGKPIKNTKVYIVDKYHKLLPIGVAGELCISGDGIARGYLNNQNLMNEKFVENPFELGKKMYKTGDLARWLPDGNIEFLGRIDHQVKIRGFRIELKEIENRLLEIEGVKEVIVLDKGDNENKYLCAYYVSEKNYNVNELRERLKQYLPDYMIPSYFVVLSEMPLTTNGKIDRNALPAPNSGTNTGEVFEEPRNEIEKILVKVWRQVLGGNRISINDNFFSIGGNSLNAIKIASILQEENIHIKISDIFMYQDIKSICNNYVTNNYDDEKNNELVIVDVYKNKEEIQEYVNLARNKLNGEYSEFTEKIINRNIINKYKLAEIQKLSRKIGLTKSATKVELNFEVDISRLENAVSSLINQEEMLRAAIVEMQPEMYLYEYDAIENVNLPFLDLSKIEEDKRLFVLKEVIRDISAKVHENGNYVKNKIYYAFILVKNARNRFVLYMMVNHLIFDGMSSEIVKNLILKEYMNYGSEKLLTESKATYLDYINQIKRGPKEIREEDIIKKFNLNEFLEACLIYNEKLAEIKDKLVFKKLEFEVPSELLNNQDQIWEFAFEKFVEIYKKNLDIVNVPVSVLNMGRRYGEKNYFAVIGEFLDIVPYISQDGNFNLDNIKNIINLAGEKNVNFLTIMKDRELSKKYKVINRILNQSKIIDFDIPIFNYLGVYDADYKMAQLFNSDEDSKYEKEYRTQRGVNCYLSENKLIMFIDILENVINDVTLEKIDPELVY</sequence>
<dbReference type="GO" id="GO:0031177">
    <property type="term" value="F:phosphopantetheine binding"/>
    <property type="evidence" value="ECO:0007669"/>
    <property type="project" value="TreeGrafter"/>
</dbReference>
<dbReference type="GO" id="GO:0044550">
    <property type="term" value="P:secondary metabolite biosynthetic process"/>
    <property type="evidence" value="ECO:0007669"/>
    <property type="project" value="UniProtKB-ARBA"/>
</dbReference>
<comment type="cofactor">
    <cofactor evidence="1">
        <name>pantetheine 4'-phosphate</name>
        <dbReference type="ChEBI" id="CHEBI:47942"/>
    </cofactor>
</comment>
<dbReference type="Gene3D" id="3.30.300.30">
    <property type="match status" value="1"/>
</dbReference>
<dbReference type="AlphaFoldDB" id="A0A243GPJ4"/>
<dbReference type="InterPro" id="IPR020845">
    <property type="entry name" value="AMP-binding_CS"/>
</dbReference>
<evidence type="ECO:0000256" key="7">
    <source>
        <dbReference type="ARBA" id="ARBA00023194"/>
    </source>
</evidence>
<dbReference type="Pfam" id="PF00501">
    <property type="entry name" value="AMP-binding"/>
    <property type="match status" value="1"/>
</dbReference>
<dbReference type="InterPro" id="IPR009081">
    <property type="entry name" value="PP-bd_ACP"/>
</dbReference>
<evidence type="ECO:0000256" key="5">
    <source>
        <dbReference type="ARBA" id="ARBA00022741"/>
    </source>
</evidence>
<dbReference type="RefSeq" id="WP_060630383.1">
    <property type="nucleotide sequence ID" value="NZ_NFEL01000040.1"/>
</dbReference>
<dbReference type="InterPro" id="IPR023213">
    <property type="entry name" value="CAT-like_dom_sf"/>
</dbReference>
<dbReference type="FunFam" id="3.30.300.30:FF:000010">
    <property type="entry name" value="Enterobactin synthetase component F"/>
    <property type="match status" value="1"/>
</dbReference>
<evidence type="ECO:0000256" key="3">
    <source>
        <dbReference type="ARBA" id="ARBA00022450"/>
    </source>
</evidence>
<proteinExistence type="inferred from homology"/>
<dbReference type="GO" id="GO:0043041">
    <property type="term" value="P:amino acid activation for nonribosomal peptide biosynthetic process"/>
    <property type="evidence" value="ECO:0007669"/>
    <property type="project" value="TreeGrafter"/>
</dbReference>